<dbReference type="GeneID" id="54421537"/>
<dbReference type="GO" id="GO:0008094">
    <property type="term" value="F:ATP-dependent activity, acting on DNA"/>
    <property type="evidence" value="ECO:0007669"/>
    <property type="project" value="TreeGrafter"/>
</dbReference>
<dbReference type="InterPro" id="IPR027417">
    <property type="entry name" value="P-loop_NTPase"/>
</dbReference>
<feature type="compositionally biased region" description="Basic residues" evidence="6">
    <location>
        <begin position="82"/>
        <end position="93"/>
    </location>
</feature>
<organism evidence="8">
    <name type="scientific">Eremomyces bilateralis CBS 781.70</name>
    <dbReference type="NCBI Taxonomy" id="1392243"/>
    <lineage>
        <taxon>Eukaryota</taxon>
        <taxon>Fungi</taxon>
        <taxon>Dikarya</taxon>
        <taxon>Ascomycota</taxon>
        <taxon>Pezizomycotina</taxon>
        <taxon>Dothideomycetes</taxon>
        <taxon>Dothideomycetes incertae sedis</taxon>
        <taxon>Eremomycetales</taxon>
        <taxon>Eremomycetaceae</taxon>
        <taxon>Eremomyces</taxon>
    </lineage>
</organism>
<dbReference type="SMART" id="SM00487">
    <property type="entry name" value="DEXDc"/>
    <property type="match status" value="1"/>
</dbReference>
<dbReference type="Pfam" id="PF00176">
    <property type="entry name" value="SNF2-rel_dom"/>
    <property type="match status" value="1"/>
</dbReference>
<dbReference type="GO" id="GO:0005524">
    <property type="term" value="F:ATP binding"/>
    <property type="evidence" value="ECO:0007669"/>
    <property type="project" value="UniProtKB-KW"/>
</dbReference>
<reference evidence="8 10" key="1">
    <citation type="submission" date="2020-01" db="EMBL/GenBank/DDBJ databases">
        <authorList>
            <consortium name="DOE Joint Genome Institute"/>
            <person name="Haridas S."/>
            <person name="Albert R."/>
            <person name="Binder M."/>
            <person name="Bloem J."/>
            <person name="Labutti K."/>
            <person name="Salamov A."/>
            <person name="Andreopoulos B."/>
            <person name="Baker S.E."/>
            <person name="Barry K."/>
            <person name="Bills G."/>
            <person name="Bluhm B.H."/>
            <person name="Cannon C."/>
            <person name="Castanera R."/>
            <person name="Culley D.E."/>
            <person name="Daum C."/>
            <person name="Ezra D."/>
            <person name="Gonzalez J.B."/>
            <person name="Henrissat B."/>
            <person name="Kuo A."/>
            <person name="Liang C."/>
            <person name="Lipzen A."/>
            <person name="Lutzoni F."/>
            <person name="Magnuson J."/>
            <person name="Mondo S."/>
            <person name="Nolan M."/>
            <person name="Ohm R."/>
            <person name="Pangilinan J."/>
            <person name="Park H.-J."/>
            <person name="Ramirez L."/>
            <person name="Alfaro M."/>
            <person name="Sun H."/>
            <person name="Tritt A."/>
            <person name="Yoshinaga Y."/>
            <person name="Zwiers L.-H."/>
            <person name="Turgeon B.G."/>
            <person name="Goodwin S.B."/>
            <person name="Spatafora J.W."/>
            <person name="Crous P.W."/>
            <person name="Grigoriev I.V."/>
        </authorList>
    </citation>
    <scope>NUCLEOTIDE SEQUENCE</scope>
    <source>
        <strain evidence="8 10">CBS 781.70</strain>
    </source>
</reference>
<proteinExistence type="predicted"/>
<feature type="compositionally biased region" description="Acidic residues" evidence="6">
    <location>
        <begin position="105"/>
        <end position="115"/>
    </location>
</feature>
<feature type="region of interest" description="Disordered" evidence="6">
    <location>
        <begin position="750"/>
        <end position="789"/>
    </location>
</feature>
<keyword evidence="2" id="KW-0808">Transferase</keyword>
<feature type="compositionally biased region" description="Low complexity" evidence="6">
    <location>
        <begin position="116"/>
        <end position="126"/>
    </location>
</feature>
<evidence type="ECO:0000313" key="8">
    <source>
        <dbReference type="EMBL" id="KAF1816302.1"/>
    </source>
</evidence>
<evidence type="ECO:0000256" key="3">
    <source>
        <dbReference type="ARBA" id="ARBA00022741"/>
    </source>
</evidence>
<dbReference type="EMBL" id="ML975150">
    <property type="protein sequence ID" value="KAF1816302.1"/>
    <property type="molecule type" value="Genomic_DNA"/>
</dbReference>
<evidence type="ECO:0000313" key="10">
    <source>
        <dbReference type="RefSeq" id="XP_033537933.1"/>
    </source>
</evidence>
<evidence type="ECO:0000313" key="9">
    <source>
        <dbReference type="Proteomes" id="UP000504638"/>
    </source>
</evidence>
<dbReference type="RefSeq" id="XP_033537933.1">
    <property type="nucleotide sequence ID" value="XM_033680967.1"/>
</dbReference>
<keyword evidence="9" id="KW-1185">Reference proteome</keyword>
<keyword evidence="1" id="KW-0489">Methyltransferase</keyword>
<dbReference type="GO" id="GO:0016787">
    <property type="term" value="F:hydrolase activity"/>
    <property type="evidence" value="ECO:0007669"/>
    <property type="project" value="UniProtKB-KW"/>
</dbReference>
<dbReference type="InterPro" id="IPR029063">
    <property type="entry name" value="SAM-dependent_MTases_sf"/>
</dbReference>
<name>A0A6G1GE41_9PEZI</name>
<protein>
    <recommendedName>
        <fullName evidence="7">Helicase ATP-binding domain-containing protein</fullName>
    </recommendedName>
</protein>
<accession>A0A6G1GE41</accession>
<keyword evidence="3" id="KW-0547">Nucleotide-binding</keyword>
<sequence>MPPKQIGKRKQDDLPAGDPTASSTLPSDDAPAPAKRARITRSSKATVPIDEPTPMDIDDPDIVDDPDGVTDNPGGYKPSPSIKKHQPKTRASTKVKAPLARQQSDESDTDGDNSADDSGSVDGDGAGNASTKVLALNDEQKIALKKPKIDFSLAPITDVKDMFEDMVGRALGANLDAAAAKFGNKPLRVATMCSGTESPLLAWKMINTGLESNMKRRIEFSHEFSAEIEPFKQAYIERNFDVSLLFKDVVEMTRKKFEKATTAYGREAEIPGNLDFLIVGFSCVDFSNLNTNKKTLEADGQSGQTFRAVIGYAEKWYPNIILVENVSGCKWDGLKTSFDAIGYEFEWVKVDTKDYYIPHTRQRGYGIVVRRAIFSSPTDARKAVEAWKRHLTVTFKRPASSTFIDYLLPEHDPRIQKAKWDRAAKKSNNTSWEASQVRHEEVRQDLGLGDKREFLKWVSNGGCRPREYMDRDWILRRAERELDLLEVVNLRAICELEVDPEFKAMVFDISQNPERLMNAYPQHVINCITPRGVKYLTYKGRSLTGFELLHLQGIPIDTISLTNETDEELSDLAGNAMSTTVIGASILSAMLAVFPLRNPNPASSSNTKDLNGHANNGILPAKKRDEKKTAKKVKTFKSDFHPPLEPYAGGDDDPRAKDWNPDVMPGKYDDEIDVPRVSNFGSYLEGLRMSPRYDDVELGAIESARKCYCEGFDRVAPSAIQRCRSCNHTTCVTCGQHPEHEYQVVTTATNFPRAPSPPPSPKIVGKEPKKGSDKPPHVEHWDINNRKSDGRLEPHEFKQTWAKSFPLKIRLTGYTENPTGSITLRDRVQLRTRNALTQPLSLKQIIRSTSWIVQYGNDDARLQIVINDHSRIRLFIKPDHALPLGDPLRQFLELFPVAECQFKFDFWKPSYRQEWEWLEPFDCPSLTPDRNVLEQAPPMPITIIGKVRESPSARAQTGIERWANETVPSELEIDASNFDMEQPSSRTRISGTYRYLPKCGTAFSCLYSLQGRSQGENVFFFLEMSKFDGKEADRFVFSPEHERLDDGQVRPIIALLNSAWRPWGLPIQSDHAPHPPSPSPDKIAAISGGSTMAMDTSIAPVLRIHGKWCPMETRLEVVDSAITVKGYGRSGLSDHDYGSCDDHFSLVTVRVPRPEVWQHTKARWYTLTDVGIPEELAGNFLWAIQAIQSDLGKDPRPIPIRTISKEDLPAALCFTCAPSKPMTVWKRDTDRPNATMESLLPYEEPAVARRYEMKLKRQPPRLSATVSEDGDSRLSVRVSGSIRLLEHMAISLLSETLAAPIKRSQLIEMGTMWRLDPFFVPSTDHHAPVFTLQSNKETAPYVNTGLFNGNLKLRDDQQRSLQWMLEQERGKVFEVEEWEEACVQKVGWRLSVGAKAKVLVKGGVIADQVSYGKTIISLGLISTDVVKKPDASQKEFKAQPAKSQTEPGQVDATLVICPSHLVEQWADEAKIFLPKEYFGGEKVLTVRTIGDLRKITIAKVRNARIIVLNWDILTNSTYVNDLAKFAAVPKPVIYKGRAYASYHATLMTEFQKEASRMWSDKAAFTKEFAGKRRLDKMKEEIFTGNRFSEPALDLKDKFVGVPLQAFKFRRIIVDEFSYVNERTDIENRKQTLLIELSALEAEARWLLSGTPPLSTFEDVNRVATLLGISLGVARYTMAELKSKQRSPGEIFAQFKEARSTMWTQARNRQAAKFLDVFVRQNEADLYGVDCYEIIMPVYLHPDHKAQYLQRAQLLNIIDNNVKTEDDKISRCEGLLDGMSSPALALQQSATVFSGETLRDILSARKSQSDKIFNGNFTGFVKIAYGCYCQANMANKQQKRADMTEILQRYETWKQGTIKGTYNDPECTRRFASLIKHVESGVADTSVPDKGEEDGKNPLVADWKKPPMSNFREVILRIRRAAKDIVEHERGLRFVRHTQRMIELAPYLPSNVSMACSKCSVPTNILRLQVLSLCGHILCDACHGTGTPTPPCTIDGCDGFAHKIVGVRLHDLIPSKKYQVHPFSGKYGEKLCRVGQLIEMFKDDKILLFVSTTRQRDEAVRVLDFLQIGHLTLSSEAPSSDSARKKKAGISEMMKDADEKLAHFKTEPEMRVLILNQGDECVAGANLTEARHIIFLCPVLASTQQEYRMQMCQAIGRSRRYGQKNKIFVWRFVSLQTIDVDILEHREHRTRVVRSLEEAVNPASFAISPHPADIHAPLQEPGFNEKVGSVLELVSKKVKIPDPKDATKTVEVIESRYELNRSARERESDGVVRRIGNFASAIKLTATFSE</sequence>
<dbReference type="SUPFAM" id="SSF53335">
    <property type="entry name" value="S-adenosyl-L-methionine-dependent methyltransferases"/>
    <property type="match status" value="1"/>
</dbReference>
<dbReference type="GO" id="GO:0008168">
    <property type="term" value="F:methyltransferase activity"/>
    <property type="evidence" value="ECO:0007669"/>
    <property type="project" value="UniProtKB-KW"/>
</dbReference>
<dbReference type="GO" id="GO:0005634">
    <property type="term" value="C:nucleus"/>
    <property type="evidence" value="ECO:0007669"/>
    <property type="project" value="TreeGrafter"/>
</dbReference>
<evidence type="ECO:0000256" key="4">
    <source>
        <dbReference type="ARBA" id="ARBA00022801"/>
    </source>
</evidence>
<feature type="region of interest" description="Disordered" evidence="6">
    <location>
        <begin position="1"/>
        <end position="126"/>
    </location>
</feature>
<evidence type="ECO:0000259" key="7">
    <source>
        <dbReference type="SMART" id="SM00487"/>
    </source>
</evidence>
<feature type="compositionally biased region" description="Basic and acidic residues" evidence="6">
    <location>
        <begin position="764"/>
        <end position="789"/>
    </location>
</feature>
<dbReference type="InterPro" id="IPR014001">
    <property type="entry name" value="Helicase_ATP-bd"/>
</dbReference>
<gene>
    <name evidence="8 10" type="ORF">P152DRAFT_470338</name>
</gene>
<dbReference type="InterPro" id="IPR000330">
    <property type="entry name" value="SNF2_N"/>
</dbReference>
<dbReference type="GO" id="GO:0006281">
    <property type="term" value="P:DNA repair"/>
    <property type="evidence" value="ECO:0007669"/>
    <property type="project" value="TreeGrafter"/>
</dbReference>
<evidence type="ECO:0000256" key="5">
    <source>
        <dbReference type="ARBA" id="ARBA00022840"/>
    </source>
</evidence>
<dbReference type="Proteomes" id="UP000504638">
    <property type="component" value="Unplaced"/>
</dbReference>
<dbReference type="InterPro" id="IPR050628">
    <property type="entry name" value="SNF2_RAD54_helicase_TF"/>
</dbReference>
<evidence type="ECO:0000256" key="2">
    <source>
        <dbReference type="ARBA" id="ARBA00022679"/>
    </source>
</evidence>
<dbReference type="Gene3D" id="3.40.50.300">
    <property type="entry name" value="P-loop containing nucleotide triphosphate hydrolases"/>
    <property type="match status" value="2"/>
</dbReference>
<feature type="domain" description="Helicase ATP-binding" evidence="7">
    <location>
        <begin position="1349"/>
        <end position="1691"/>
    </location>
</feature>
<keyword evidence="4" id="KW-0378">Hydrolase</keyword>
<keyword evidence="5" id="KW-0067">ATP-binding</keyword>
<reference evidence="10" key="2">
    <citation type="submission" date="2020-04" db="EMBL/GenBank/DDBJ databases">
        <authorList>
            <consortium name="NCBI Genome Project"/>
        </authorList>
    </citation>
    <scope>NUCLEOTIDE SEQUENCE</scope>
    <source>
        <strain evidence="10">CBS 781.70</strain>
    </source>
</reference>
<evidence type="ECO:0000256" key="6">
    <source>
        <dbReference type="SAM" id="MobiDB-lite"/>
    </source>
</evidence>
<reference evidence="10" key="3">
    <citation type="submission" date="2025-04" db="UniProtKB">
        <authorList>
            <consortium name="RefSeq"/>
        </authorList>
    </citation>
    <scope>IDENTIFICATION</scope>
    <source>
        <strain evidence="10">CBS 781.70</strain>
    </source>
</reference>
<dbReference type="OrthoDB" id="423221at2759"/>
<feature type="compositionally biased region" description="Acidic residues" evidence="6">
    <location>
        <begin position="56"/>
        <end position="68"/>
    </location>
</feature>
<dbReference type="GO" id="GO:0032259">
    <property type="term" value="P:methylation"/>
    <property type="evidence" value="ECO:0007669"/>
    <property type="project" value="UniProtKB-KW"/>
</dbReference>
<dbReference type="SUPFAM" id="SSF52540">
    <property type="entry name" value="P-loop containing nucleoside triphosphate hydrolases"/>
    <property type="match status" value="2"/>
</dbReference>
<dbReference type="Gene3D" id="3.40.50.150">
    <property type="entry name" value="Vaccinia Virus protein VP39"/>
    <property type="match status" value="1"/>
</dbReference>
<dbReference type="PANTHER" id="PTHR45626">
    <property type="entry name" value="TRANSCRIPTION TERMINATION FACTOR 2-RELATED"/>
    <property type="match status" value="1"/>
</dbReference>
<dbReference type="Pfam" id="PF00145">
    <property type="entry name" value="DNA_methylase"/>
    <property type="match status" value="1"/>
</dbReference>
<dbReference type="InterPro" id="IPR001525">
    <property type="entry name" value="C5_MeTfrase"/>
</dbReference>
<evidence type="ECO:0000256" key="1">
    <source>
        <dbReference type="ARBA" id="ARBA00022603"/>
    </source>
</evidence>
<dbReference type="PANTHER" id="PTHR45626:SF26">
    <property type="entry name" value="FAMILY HELICASE, PUTATIVE (AFU_ORTHOLOGUE AFUA_2G09120)-RELATED"/>
    <property type="match status" value="1"/>
</dbReference>